<feature type="transmembrane region" description="Helical" evidence="2">
    <location>
        <begin position="204"/>
        <end position="229"/>
    </location>
</feature>
<evidence type="ECO:0000256" key="1">
    <source>
        <dbReference type="SAM" id="MobiDB-lite"/>
    </source>
</evidence>
<dbReference type="OrthoDB" id="6585993at2759"/>
<dbReference type="GO" id="GO:0016747">
    <property type="term" value="F:acyltransferase activity, transferring groups other than amino-acyl groups"/>
    <property type="evidence" value="ECO:0007669"/>
    <property type="project" value="InterPro"/>
</dbReference>
<keyword evidence="2" id="KW-0472">Membrane</keyword>
<feature type="transmembrane region" description="Helical" evidence="2">
    <location>
        <begin position="501"/>
        <end position="517"/>
    </location>
</feature>
<evidence type="ECO:0000313" key="5">
    <source>
        <dbReference type="EMBL" id="CAH0550692.1"/>
    </source>
</evidence>
<protein>
    <recommendedName>
        <fullName evidence="4">Nose resistant-to-fluoxetine protein N-terminal domain-containing protein</fullName>
    </recommendedName>
</protein>
<dbReference type="InterPro" id="IPR006621">
    <property type="entry name" value="Nose-resist-to-fluoxetine_N"/>
</dbReference>
<organism evidence="5 6">
    <name type="scientific">Brassicogethes aeneus</name>
    <name type="common">Rape pollen beetle</name>
    <name type="synonym">Meligethes aeneus</name>
    <dbReference type="NCBI Taxonomy" id="1431903"/>
    <lineage>
        <taxon>Eukaryota</taxon>
        <taxon>Metazoa</taxon>
        <taxon>Ecdysozoa</taxon>
        <taxon>Arthropoda</taxon>
        <taxon>Hexapoda</taxon>
        <taxon>Insecta</taxon>
        <taxon>Pterygota</taxon>
        <taxon>Neoptera</taxon>
        <taxon>Endopterygota</taxon>
        <taxon>Coleoptera</taxon>
        <taxon>Polyphaga</taxon>
        <taxon>Cucujiformia</taxon>
        <taxon>Nitidulidae</taxon>
        <taxon>Meligethinae</taxon>
        <taxon>Brassicogethes</taxon>
    </lineage>
</organism>
<proteinExistence type="predicted"/>
<dbReference type="PANTHER" id="PTHR11161:SF71">
    <property type="entry name" value="NOSE RESISTANT-TO-FLUOXETINE PROTEIN N-TERMINAL DOMAIN-CONTAINING PROTEIN"/>
    <property type="match status" value="1"/>
</dbReference>
<feature type="signal peptide" evidence="3">
    <location>
        <begin position="1"/>
        <end position="21"/>
    </location>
</feature>
<feature type="region of interest" description="Disordered" evidence="1">
    <location>
        <begin position="677"/>
        <end position="698"/>
    </location>
</feature>
<dbReference type="PANTHER" id="PTHR11161">
    <property type="entry name" value="O-ACYLTRANSFERASE"/>
    <property type="match status" value="1"/>
</dbReference>
<feature type="transmembrane region" description="Helical" evidence="2">
    <location>
        <begin position="420"/>
        <end position="440"/>
    </location>
</feature>
<dbReference type="InterPro" id="IPR002656">
    <property type="entry name" value="Acyl_transf_3_dom"/>
</dbReference>
<dbReference type="AlphaFoldDB" id="A0A9P0AZD1"/>
<dbReference type="Pfam" id="PF20146">
    <property type="entry name" value="NRF"/>
    <property type="match status" value="1"/>
</dbReference>
<feature type="transmembrane region" description="Helical" evidence="2">
    <location>
        <begin position="268"/>
        <end position="289"/>
    </location>
</feature>
<keyword evidence="2" id="KW-1133">Transmembrane helix</keyword>
<evidence type="ECO:0000256" key="3">
    <source>
        <dbReference type="SAM" id="SignalP"/>
    </source>
</evidence>
<gene>
    <name evidence="5" type="ORF">MELIAE_LOCUS3453</name>
</gene>
<feature type="chain" id="PRO_5040126887" description="Nose resistant-to-fluoxetine protein N-terminal domain-containing protein" evidence="3">
    <location>
        <begin position="22"/>
        <end position="698"/>
    </location>
</feature>
<dbReference type="InterPro" id="IPR052728">
    <property type="entry name" value="O2_lipid_transport_reg"/>
</dbReference>
<evidence type="ECO:0000259" key="4">
    <source>
        <dbReference type="SMART" id="SM00703"/>
    </source>
</evidence>
<feature type="transmembrane region" description="Helical" evidence="2">
    <location>
        <begin position="565"/>
        <end position="585"/>
    </location>
</feature>
<feature type="transmembrane region" description="Helical" evidence="2">
    <location>
        <begin position="359"/>
        <end position="379"/>
    </location>
</feature>
<feature type="transmembrane region" description="Helical" evidence="2">
    <location>
        <begin position="447"/>
        <end position="468"/>
    </location>
</feature>
<keyword evidence="3" id="KW-0732">Signal</keyword>
<name>A0A9P0AZD1_BRAAE</name>
<dbReference type="SMART" id="SM00703">
    <property type="entry name" value="NRF"/>
    <property type="match status" value="1"/>
</dbReference>
<feature type="transmembrane region" description="Helical" evidence="2">
    <location>
        <begin position="529"/>
        <end position="553"/>
    </location>
</feature>
<evidence type="ECO:0000313" key="6">
    <source>
        <dbReference type="Proteomes" id="UP001154078"/>
    </source>
</evidence>
<feature type="transmembrane region" description="Helical" evidence="2">
    <location>
        <begin position="636"/>
        <end position="659"/>
    </location>
</feature>
<accession>A0A9P0AZD1</accession>
<evidence type="ECO:0000256" key="2">
    <source>
        <dbReference type="SAM" id="Phobius"/>
    </source>
</evidence>
<dbReference type="EMBL" id="OV121133">
    <property type="protein sequence ID" value="CAH0550692.1"/>
    <property type="molecule type" value="Genomic_DNA"/>
</dbReference>
<reference evidence="5" key="1">
    <citation type="submission" date="2021-12" db="EMBL/GenBank/DDBJ databases">
        <authorList>
            <person name="King R."/>
        </authorList>
    </citation>
    <scope>NUCLEOTIDE SEQUENCE</scope>
</reference>
<feature type="transmembrane region" description="Helical" evidence="2">
    <location>
        <begin position="597"/>
        <end position="616"/>
    </location>
</feature>
<feature type="transmembrane region" description="Helical" evidence="2">
    <location>
        <begin position="309"/>
        <end position="338"/>
    </location>
</feature>
<feature type="domain" description="Nose resistant-to-fluoxetine protein N-terminal" evidence="4">
    <location>
        <begin position="40"/>
        <end position="184"/>
    </location>
</feature>
<dbReference type="Proteomes" id="UP001154078">
    <property type="component" value="Chromosome 2"/>
</dbReference>
<keyword evidence="2" id="KW-0812">Transmembrane</keyword>
<sequence length="698" mass="79629">MLKSWRVAFAVVAAWCVVVKGDERYEIFPPLPVQVIRSQNSVCREQSRVYVENLKNKTLWAYEMHDASANAVHGILRGSISQFGQFEQCISSKGPFLKQYCLAAVTANVPKPNPPRDPKSLDFSPYESVLSKVYDSKDPSQQPKNFVFLAWCVPASCTPTDLQNHLNNYYETVDFPMRHENVTYKASLGELSCQNELENQYYDYADISFCLIVGIIFIFVIFSTSFGCYHYTRTRKSSEISPLTKLGLAFCVRKNFQKLFTSEGSNPALNILYGMRVFCICMIIIDHRFGTHLSSGVLNFDLVEQQYRAAFGTIFFHGDLFVDSFFILSGLLVTYSLLCQFEKRFLNPGFIIFMRYIRLTPVYAFVVFYSATLFNYAAFGPMWKTIIGPEVTDCRTNWWTNLLYISNYVNAEHMCMVHSWYLPCDFHYFIVAILICSTIHRNKRIGLILLGLVTFASVLVPFLIGYIYERPAVLFFYPEFIRAPKTHPDFLLTYSKSHARSSPYFVGMIAGYIYFKMKDSTSKKKMSRMVSSLFIISSLAIMIASIVTGVIFYDPYYKYNALESALYAALHRTIWSVGSIGMLYTASFGYSGIIKRFLSWSPWIPISKLVYGAYLTHMQFQMRSLGKKGGADVVTYFDIISLGLSDIVLAFGTSLILYLTVEAPVRNIFAIMLSSPKRNNKDSKSDESVSEVTCDSHL</sequence>
<keyword evidence="6" id="KW-1185">Reference proteome</keyword>
<dbReference type="Pfam" id="PF01757">
    <property type="entry name" value="Acyl_transf_3"/>
    <property type="match status" value="1"/>
</dbReference>